<keyword evidence="3" id="KW-1185">Reference proteome</keyword>
<name>A0A2T7C5J7_9POAL</name>
<protein>
    <submittedName>
        <fullName evidence="2">Uncharacterized protein</fullName>
    </submittedName>
</protein>
<organism evidence="2 3">
    <name type="scientific">Panicum hallii var. hallii</name>
    <dbReference type="NCBI Taxonomy" id="1504633"/>
    <lineage>
        <taxon>Eukaryota</taxon>
        <taxon>Viridiplantae</taxon>
        <taxon>Streptophyta</taxon>
        <taxon>Embryophyta</taxon>
        <taxon>Tracheophyta</taxon>
        <taxon>Spermatophyta</taxon>
        <taxon>Magnoliopsida</taxon>
        <taxon>Liliopsida</taxon>
        <taxon>Poales</taxon>
        <taxon>Poaceae</taxon>
        <taxon>PACMAD clade</taxon>
        <taxon>Panicoideae</taxon>
        <taxon>Panicodae</taxon>
        <taxon>Paniceae</taxon>
        <taxon>Panicinae</taxon>
        <taxon>Panicum</taxon>
        <taxon>Panicum sect. Panicum</taxon>
    </lineage>
</organism>
<feature type="region of interest" description="Disordered" evidence="1">
    <location>
        <begin position="235"/>
        <end position="297"/>
    </location>
</feature>
<proteinExistence type="predicted"/>
<feature type="compositionally biased region" description="Gly residues" evidence="1">
    <location>
        <begin position="321"/>
        <end position="330"/>
    </location>
</feature>
<feature type="compositionally biased region" description="Low complexity" evidence="1">
    <location>
        <begin position="405"/>
        <end position="416"/>
    </location>
</feature>
<sequence length="517" mass="55152">MQYWIDDPARESVGSTSTRAAGMSGGEDGSGSTSTSASEGSPIRVNRLQYERRNAWLSALVANQPHVRPVGQQPAPRHGGAGTYGDEDDGSSTSRSALETPRIRGNPGQNAPRSAPVADEPRVRPAGLQHGVVLGGSNPRHSLPGQAQDSGTRLPPSNVCPRCRNSVFYNNACVYCKYQAFIAHGEPALKRSRLGLEGQPQVHPRDQRDPWPWSGWPQQHPQLSAQELRLDLSRKAEQVAASSRPVGERGGAAGGRPAAQLGLPCLQRPPPQVHPHGQRAPRPQQHPQLAPPVSGSVQQLQLQVRRMAELLPAAGIRQVGERGGTAGAGGRPAAQLGLPGLQRPPPQVHPHDQRAPRPQQHPHLAPPVGASEQEQQLRLQLRRMAEVLGAAGFRPVGERGGAAGGRPAAQLGLPGLQRPPQAHPVPRAGNSQLGLPGLQWPPQAQPVPRAGNAQLGFHYRPVAFGLGPGPEHELEDGWCPACRSYPARPLLQPRRHDCVCVTCRDVDRIVCPVCASG</sequence>
<evidence type="ECO:0000313" key="2">
    <source>
        <dbReference type="EMBL" id="PUZ38513.1"/>
    </source>
</evidence>
<dbReference type="Proteomes" id="UP000244336">
    <property type="component" value="Chromosome 9"/>
</dbReference>
<evidence type="ECO:0000256" key="1">
    <source>
        <dbReference type="SAM" id="MobiDB-lite"/>
    </source>
</evidence>
<dbReference type="OrthoDB" id="10520125at2759"/>
<accession>A0A2T7C5J7</accession>
<dbReference type="EMBL" id="CM009757">
    <property type="protein sequence ID" value="PUZ38513.1"/>
    <property type="molecule type" value="Genomic_DNA"/>
</dbReference>
<feature type="region of interest" description="Disordered" evidence="1">
    <location>
        <begin position="67"/>
        <end position="154"/>
    </location>
</feature>
<gene>
    <name evidence="2" type="ORF">GQ55_9G203300</name>
</gene>
<feature type="compositionally biased region" description="Low complexity" evidence="1">
    <location>
        <begin position="255"/>
        <end position="264"/>
    </location>
</feature>
<reference evidence="2 3" key="1">
    <citation type="submission" date="2018-04" db="EMBL/GenBank/DDBJ databases">
        <title>WGS assembly of Panicum hallii var. hallii HAL2.</title>
        <authorList>
            <person name="Lovell J."/>
            <person name="Jenkins J."/>
            <person name="Lowry D."/>
            <person name="Mamidi S."/>
            <person name="Sreedasyam A."/>
            <person name="Weng X."/>
            <person name="Barry K."/>
            <person name="Bonette J."/>
            <person name="Campitelli B."/>
            <person name="Daum C."/>
            <person name="Gordon S."/>
            <person name="Gould B."/>
            <person name="Lipzen A."/>
            <person name="MacQueen A."/>
            <person name="Palacio-Mejia J."/>
            <person name="Plott C."/>
            <person name="Shakirov E."/>
            <person name="Shu S."/>
            <person name="Yoshinaga Y."/>
            <person name="Zane M."/>
            <person name="Rokhsar D."/>
            <person name="Grimwood J."/>
            <person name="Schmutz J."/>
            <person name="Juenger T."/>
        </authorList>
    </citation>
    <scope>NUCLEOTIDE SEQUENCE [LARGE SCALE GENOMIC DNA]</scope>
    <source>
        <strain evidence="3">cv. HAL2</strain>
    </source>
</reference>
<feature type="region of interest" description="Disordered" evidence="1">
    <location>
        <begin position="321"/>
        <end position="375"/>
    </location>
</feature>
<evidence type="ECO:0000313" key="3">
    <source>
        <dbReference type="Proteomes" id="UP000244336"/>
    </source>
</evidence>
<dbReference type="AlphaFoldDB" id="A0A2T7C5J7"/>
<feature type="region of interest" description="Disordered" evidence="1">
    <location>
        <begin position="1"/>
        <end position="46"/>
    </location>
</feature>
<dbReference type="Gramene" id="PUZ38513">
    <property type="protein sequence ID" value="PUZ38513"/>
    <property type="gene ID" value="GQ55_9G203300"/>
</dbReference>
<feature type="region of interest" description="Disordered" evidence="1">
    <location>
        <begin position="394"/>
        <end position="434"/>
    </location>
</feature>
<feature type="compositionally biased region" description="Low complexity" evidence="1">
    <location>
        <begin position="331"/>
        <end position="341"/>
    </location>
</feature>
<feature type="compositionally biased region" description="Low complexity" evidence="1">
    <location>
        <begin position="30"/>
        <end position="41"/>
    </location>
</feature>
<feature type="region of interest" description="Disordered" evidence="1">
    <location>
        <begin position="197"/>
        <end position="219"/>
    </location>
</feature>